<dbReference type="Proteomes" id="UP001066276">
    <property type="component" value="Chromosome 7"/>
</dbReference>
<gene>
    <name evidence="1" type="ORF">NDU88_002851</name>
</gene>
<evidence type="ECO:0000313" key="2">
    <source>
        <dbReference type="Proteomes" id="UP001066276"/>
    </source>
</evidence>
<protein>
    <submittedName>
        <fullName evidence="1">Uncharacterized protein</fullName>
    </submittedName>
</protein>
<feature type="non-terminal residue" evidence="1">
    <location>
        <position position="61"/>
    </location>
</feature>
<accession>A0AAV7PB90</accession>
<organism evidence="1 2">
    <name type="scientific">Pleurodeles waltl</name>
    <name type="common">Iberian ribbed newt</name>
    <dbReference type="NCBI Taxonomy" id="8319"/>
    <lineage>
        <taxon>Eukaryota</taxon>
        <taxon>Metazoa</taxon>
        <taxon>Chordata</taxon>
        <taxon>Craniata</taxon>
        <taxon>Vertebrata</taxon>
        <taxon>Euteleostomi</taxon>
        <taxon>Amphibia</taxon>
        <taxon>Batrachia</taxon>
        <taxon>Caudata</taxon>
        <taxon>Salamandroidea</taxon>
        <taxon>Salamandridae</taxon>
        <taxon>Pleurodelinae</taxon>
        <taxon>Pleurodeles</taxon>
    </lineage>
</organism>
<keyword evidence="2" id="KW-1185">Reference proteome</keyword>
<feature type="non-terminal residue" evidence="1">
    <location>
        <position position="1"/>
    </location>
</feature>
<name>A0AAV7PB90_PLEWA</name>
<sequence length="61" mass="6688">TERGEAAINKGQQSQLLEDKTQAPLHLCEAPQHLPTTSAKTCLKLCCKDQGAFCLQDNFTI</sequence>
<comment type="caution">
    <text evidence="1">The sequence shown here is derived from an EMBL/GenBank/DDBJ whole genome shotgun (WGS) entry which is preliminary data.</text>
</comment>
<dbReference type="AlphaFoldDB" id="A0AAV7PB90"/>
<reference evidence="1" key="1">
    <citation type="journal article" date="2022" name="bioRxiv">
        <title>Sequencing and chromosome-scale assembly of the giantPleurodeles waltlgenome.</title>
        <authorList>
            <person name="Brown T."/>
            <person name="Elewa A."/>
            <person name="Iarovenko S."/>
            <person name="Subramanian E."/>
            <person name="Araus A.J."/>
            <person name="Petzold A."/>
            <person name="Susuki M."/>
            <person name="Suzuki K.-i.T."/>
            <person name="Hayashi T."/>
            <person name="Toyoda A."/>
            <person name="Oliveira C."/>
            <person name="Osipova E."/>
            <person name="Leigh N.D."/>
            <person name="Simon A."/>
            <person name="Yun M.H."/>
        </authorList>
    </citation>
    <scope>NUCLEOTIDE SEQUENCE</scope>
    <source>
        <strain evidence="1">20211129_DDA</strain>
        <tissue evidence="1">Liver</tissue>
    </source>
</reference>
<evidence type="ECO:0000313" key="1">
    <source>
        <dbReference type="EMBL" id="KAJ1124390.1"/>
    </source>
</evidence>
<proteinExistence type="predicted"/>
<dbReference type="EMBL" id="JANPWB010000011">
    <property type="protein sequence ID" value="KAJ1124390.1"/>
    <property type="molecule type" value="Genomic_DNA"/>
</dbReference>